<protein>
    <recommendedName>
        <fullName evidence="1">2-hydroxychromene-2-carboxylate isomerase</fullName>
        <ecNumber evidence="1">5.99.1.4</ecNumber>
    </recommendedName>
</protein>
<dbReference type="InterPro" id="IPR036249">
    <property type="entry name" value="Thioredoxin-like_sf"/>
</dbReference>
<dbReference type="Gene3D" id="3.40.30.10">
    <property type="entry name" value="Glutaredoxin"/>
    <property type="match status" value="1"/>
</dbReference>
<dbReference type="PANTHER" id="PTHR42943:SF2">
    <property type="entry name" value="GLUTATHIONE S-TRANSFERASE KAPPA 1"/>
    <property type="match status" value="1"/>
</dbReference>
<dbReference type="SUPFAM" id="SSF52833">
    <property type="entry name" value="Thioredoxin-like"/>
    <property type="match status" value="1"/>
</dbReference>
<dbReference type="GO" id="GO:0006749">
    <property type="term" value="P:glutathione metabolic process"/>
    <property type="evidence" value="ECO:0007669"/>
    <property type="project" value="TreeGrafter"/>
</dbReference>
<proteinExistence type="inferred from homology"/>
<dbReference type="InterPro" id="IPR051924">
    <property type="entry name" value="GST_Kappa/NadH"/>
</dbReference>
<dbReference type="RefSeq" id="WP_072673790.1">
    <property type="nucleotide sequence ID" value="NZ_FRDF01000006.1"/>
</dbReference>
<gene>
    <name evidence="4" type="ORF">SAMN02745193_01233</name>
</gene>
<accession>A0A1M7S8I7</accession>
<evidence type="ECO:0000259" key="3">
    <source>
        <dbReference type="Pfam" id="PF01323"/>
    </source>
</evidence>
<dbReference type="InterPro" id="IPR014440">
    <property type="entry name" value="HCCAis_GSTk"/>
</dbReference>
<dbReference type="GO" id="GO:0018845">
    <property type="term" value="F:2-hydroxychromene-2-carboxylate isomerase activity"/>
    <property type="evidence" value="ECO:0007669"/>
    <property type="project" value="UniProtKB-UniRule"/>
</dbReference>
<name>A0A1M7S8I7_9SPHN</name>
<dbReference type="GO" id="GO:0004602">
    <property type="term" value="F:glutathione peroxidase activity"/>
    <property type="evidence" value="ECO:0007669"/>
    <property type="project" value="TreeGrafter"/>
</dbReference>
<reference evidence="5" key="1">
    <citation type="submission" date="2016-12" db="EMBL/GenBank/DDBJ databases">
        <authorList>
            <person name="Varghese N."/>
            <person name="Submissions S."/>
        </authorList>
    </citation>
    <scope>NUCLEOTIDE SEQUENCE [LARGE SCALE GENOMIC DNA]</scope>
    <source>
        <strain evidence="5">DSM 11032</strain>
    </source>
</reference>
<dbReference type="InterPro" id="IPR044087">
    <property type="entry name" value="NahD-like"/>
</dbReference>
<dbReference type="CDD" id="cd03022">
    <property type="entry name" value="DsbA_HCCA_Iso"/>
    <property type="match status" value="1"/>
</dbReference>
<dbReference type="InterPro" id="IPR001853">
    <property type="entry name" value="DSBA-like_thioredoxin_dom"/>
</dbReference>
<dbReference type="Pfam" id="PF01323">
    <property type="entry name" value="DSBA"/>
    <property type="match status" value="1"/>
</dbReference>
<evidence type="ECO:0000256" key="1">
    <source>
        <dbReference type="PIRNR" id="PIRNR006386"/>
    </source>
</evidence>
<keyword evidence="1 4" id="KW-0413">Isomerase</keyword>
<dbReference type="OrthoDB" id="5244108at2"/>
<dbReference type="GO" id="GO:0004364">
    <property type="term" value="F:glutathione transferase activity"/>
    <property type="evidence" value="ECO:0007669"/>
    <property type="project" value="TreeGrafter"/>
</dbReference>
<comment type="catalytic activity">
    <reaction evidence="1">
        <text>2-hydroxychromene-2-carboxylate = (3E)-4-(2-hydroxyphenyl)-2-oxobut-3-enoate</text>
        <dbReference type="Rhea" id="RHEA:27401"/>
        <dbReference type="ChEBI" id="CHEBI:59350"/>
        <dbReference type="ChEBI" id="CHEBI:59353"/>
        <dbReference type="EC" id="5.99.1.4"/>
    </reaction>
</comment>
<feature type="active site" description="Nucleophile" evidence="2">
    <location>
        <position position="13"/>
    </location>
</feature>
<dbReference type="EC" id="5.99.1.4" evidence="1"/>
<dbReference type="EMBL" id="FRDF01000006">
    <property type="protein sequence ID" value="SHN54979.1"/>
    <property type="molecule type" value="Genomic_DNA"/>
</dbReference>
<dbReference type="PANTHER" id="PTHR42943">
    <property type="entry name" value="GLUTATHIONE S-TRANSFERASE KAPPA"/>
    <property type="match status" value="1"/>
</dbReference>
<evidence type="ECO:0000256" key="2">
    <source>
        <dbReference type="PIRSR" id="PIRSR006386-1"/>
    </source>
</evidence>
<sequence length="195" mass="21993">MTKTIDFYFDFISPFSYLAQAKLPDLARRTGCVIEYWPIDIPEAKIAAGNYGPSNREVAPKIKVLMADLERWAAKYEVPLTFPASFACADWNCATLYARSQDQAEAFVTAAYHRIWGLGIDPRDQNELRGCAEDVGLDADALCEFVASPAGQGEYRKVRTQAYQRGVFGAPMMFVDDQIFWGNDRLDFLESYLLT</sequence>
<keyword evidence="5" id="KW-1185">Reference proteome</keyword>
<evidence type="ECO:0000313" key="5">
    <source>
        <dbReference type="Proteomes" id="UP000184391"/>
    </source>
</evidence>
<dbReference type="STRING" id="198312.SAMN02745193_01233"/>
<dbReference type="AlphaFoldDB" id="A0A1M7S8I7"/>
<dbReference type="PIRSF" id="PIRSF006386">
    <property type="entry name" value="HCCAis_GSTk"/>
    <property type="match status" value="1"/>
</dbReference>
<evidence type="ECO:0000313" key="4">
    <source>
        <dbReference type="EMBL" id="SHN54979.1"/>
    </source>
</evidence>
<feature type="domain" description="DSBA-like thioredoxin" evidence="3">
    <location>
        <begin position="4"/>
        <end position="193"/>
    </location>
</feature>
<dbReference type="Proteomes" id="UP000184391">
    <property type="component" value="Unassembled WGS sequence"/>
</dbReference>
<comment type="similarity">
    <text evidence="1">Belongs to the GST superfamily. NadH family.</text>
</comment>
<dbReference type="GO" id="GO:1901170">
    <property type="term" value="P:naphthalene catabolic process"/>
    <property type="evidence" value="ECO:0007669"/>
    <property type="project" value="InterPro"/>
</dbReference>
<organism evidence="4 5">
    <name type="scientific">Erythrobacter sanguineus</name>
    <dbReference type="NCBI Taxonomy" id="198312"/>
    <lineage>
        <taxon>Bacteria</taxon>
        <taxon>Pseudomonadati</taxon>
        <taxon>Pseudomonadota</taxon>
        <taxon>Alphaproteobacteria</taxon>
        <taxon>Sphingomonadales</taxon>
        <taxon>Erythrobacteraceae</taxon>
        <taxon>Erythrobacter/Porphyrobacter group</taxon>
        <taxon>Erythrobacter</taxon>
    </lineage>
</organism>